<dbReference type="PANTHER" id="PTHR48100:SF57">
    <property type="entry name" value="PHOSPHOGLYCERATE MUTASE"/>
    <property type="match status" value="1"/>
</dbReference>
<keyword evidence="1" id="KW-0732">Signal</keyword>
<dbReference type="PANTHER" id="PTHR48100">
    <property type="entry name" value="BROAD-SPECIFICITY PHOSPHATASE YOR283W-RELATED"/>
    <property type="match status" value="1"/>
</dbReference>
<sequence>MFTHFLLTFIVSTNLLLSSAMSMSMPPTKKSKPSPTPKTITFIRHGRTFANEYLSKTHQWGAPDFTDDAGLHDSPLNEKGVSQATLLKTTLRSSLSVSPSSTIVLVSPLTRTLDTFKLSSEGGIYDGCKIKACKFLAERTYLVSDNGKPLSELKKNYKNVDFFDIEEEEWWFDYSRDVGGEYTEWRPNDAQQKYLIDGEPDEYFENRMMQLYEHLEQLPEEKIICYTSWGVIREITGKDHVRNCEICEVTIEELRRRMGEKKKSKL</sequence>
<dbReference type="InterPro" id="IPR029033">
    <property type="entry name" value="His_PPase_superfam"/>
</dbReference>
<evidence type="ECO:0000313" key="3">
    <source>
        <dbReference type="Proteomes" id="UP001165122"/>
    </source>
</evidence>
<dbReference type="GO" id="GO:0016791">
    <property type="term" value="F:phosphatase activity"/>
    <property type="evidence" value="ECO:0007669"/>
    <property type="project" value="TreeGrafter"/>
</dbReference>
<dbReference type="CDD" id="cd07067">
    <property type="entry name" value="HP_PGM_like"/>
    <property type="match status" value="1"/>
</dbReference>
<dbReference type="InterPro" id="IPR050275">
    <property type="entry name" value="PGM_Phosphatase"/>
</dbReference>
<evidence type="ECO:0000313" key="2">
    <source>
        <dbReference type="EMBL" id="GMH55528.1"/>
    </source>
</evidence>
<accession>A0A9W7DYP6</accession>
<dbReference type="Pfam" id="PF00300">
    <property type="entry name" value="His_Phos_1"/>
    <property type="match status" value="1"/>
</dbReference>
<keyword evidence="3" id="KW-1185">Reference proteome</keyword>
<dbReference type="OrthoDB" id="496981at2759"/>
<name>A0A9W7DYP6_9STRA</name>
<organism evidence="2 3">
    <name type="scientific">Triparma laevis f. longispina</name>
    <dbReference type="NCBI Taxonomy" id="1714387"/>
    <lineage>
        <taxon>Eukaryota</taxon>
        <taxon>Sar</taxon>
        <taxon>Stramenopiles</taxon>
        <taxon>Ochrophyta</taxon>
        <taxon>Bolidophyceae</taxon>
        <taxon>Parmales</taxon>
        <taxon>Triparmaceae</taxon>
        <taxon>Triparma</taxon>
    </lineage>
</organism>
<dbReference type="GO" id="GO:0005737">
    <property type="term" value="C:cytoplasm"/>
    <property type="evidence" value="ECO:0007669"/>
    <property type="project" value="TreeGrafter"/>
</dbReference>
<proteinExistence type="predicted"/>
<comment type="caution">
    <text evidence="2">The sequence shown here is derived from an EMBL/GenBank/DDBJ whole genome shotgun (WGS) entry which is preliminary data.</text>
</comment>
<protein>
    <submittedName>
        <fullName evidence="2">Uncharacterized protein</fullName>
    </submittedName>
</protein>
<evidence type="ECO:0000256" key="1">
    <source>
        <dbReference type="SAM" id="SignalP"/>
    </source>
</evidence>
<dbReference type="Proteomes" id="UP001165122">
    <property type="component" value="Unassembled WGS sequence"/>
</dbReference>
<dbReference type="Gene3D" id="3.40.50.1240">
    <property type="entry name" value="Phosphoglycerate mutase-like"/>
    <property type="match status" value="1"/>
</dbReference>
<reference evidence="3" key="1">
    <citation type="journal article" date="2023" name="Commun. Biol.">
        <title>Genome analysis of Parmales, the sister group of diatoms, reveals the evolutionary specialization of diatoms from phago-mixotrophs to photoautotrophs.</title>
        <authorList>
            <person name="Ban H."/>
            <person name="Sato S."/>
            <person name="Yoshikawa S."/>
            <person name="Yamada K."/>
            <person name="Nakamura Y."/>
            <person name="Ichinomiya M."/>
            <person name="Sato N."/>
            <person name="Blanc-Mathieu R."/>
            <person name="Endo H."/>
            <person name="Kuwata A."/>
            <person name="Ogata H."/>
        </authorList>
    </citation>
    <scope>NUCLEOTIDE SEQUENCE [LARGE SCALE GENOMIC DNA]</scope>
    <source>
        <strain evidence="3">NIES 3700</strain>
    </source>
</reference>
<dbReference type="SUPFAM" id="SSF53254">
    <property type="entry name" value="Phosphoglycerate mutase-like"/>
    <property type="match status" value="1"/>
</dbReference>
<feature type="chain" id="PRO_5040930505" evidence="1">
    <location>
        <begin position="23"/>
        <end position="266"/>
    </location>
</feature>
<feature type="signal peptide" evidence="1">
    <location>
        <begin position="1"/>
        <end position="22"/>
    </location>
</feature>
<gene>
    <name evidence="2" type="ORF">TrLO_g4769</name>
</gene>
<dbReference type="InterPro" id="IPR013078">
    <property type="entry name" value="His_Pase_superF_clade-1"/>
</dbReference>
<dbReference type="EMBL" id="BRXW01000445">
    <property type="protein sequence ID" value="GMH55528.1"/>
    <property type="molecule type" value="Genomic_DNA"/>
</dbReference>
<dbReference type="SMART" id="SM00855">
    <property type="entry name" value="PGAM"/>
    <property type="match status" value="1"/>
</dbReference>
<dbReference type="AlphaFoldDB" id="A0A9W7DYP6"/>